<dbReference type="Proteomes" id="UP000435041">
    <property type="component" value="Unassembled WGS sequence"/>
</dbReference>
<name>A0A6H9GWE4_MICAE</name>
<evidence type="ECO:0000313" key="2">
    <source>
        <dbReference type="Proteomes" id="UP000435041"/>
    </source>
</evidence>
<reference evidence="1 2" key="1">
    <citation type="submission" date="2019-02" db="EMBL/GenBank/DDBJ databases">
        <title>Draft genome sequence of Arthrospira platensis NIES-3804.</title>
        <authorList>
            <person name="Yamaguchi H."/>
            <person name="Suzuki S."/>
            <person name="Kawachi M."/>
        </authorList>
    </citation>
    <scope>NUCLEOTIDE SEQUENCE [LARGE SCALE GENOMIC DNA]</scope>
    <source>
        <strain evidence="1 2">NIES-3804</strain>
    </source>
</reference>
<proteinExistence type="predicted"/>
<protein>
    <submittedName>
        <fullName evidence="1">Uncharacterized protein</fullName>
    </submittedName>
</protein>
<sequence length="76" mass="7988">MKGLQAGTDSHYTKSICQVSDFVKGFGQKKSPLGGGGERYHPGEILNAKRLTTTAGLTGVGISELETTADHRVAVI</sequence>
<organism evidence="1 2">
    <name type="scientific">Microcystis aeruginosa NIES-3804</name>
    <dbReference type="NCBI Taxonomy" id="2517783"/>
    <lineage>
        <taxon>Bacteria</taxon>
        <taxon>Bacillati</taxon>
        <taxon>Cyanobacteriota</taxon>
        <taxon>Cyanophyceae</taxon>
        <taxon>Oscillatoriophycideae</taxon>
        <taxon>Chroococcales</taxon>
        <taxon>Microcystaceae</taxon>
        <taxon>Microcystis</taxon>
    </lineage>
</organism>
<comment type="caution">
    <text evidence="1">The sequence shown here is derived from an EMBL/GenBank/DDBJ whole genome shotgun (WGS) entry which is preliminary data.</text>
</comment>
<accession>A0A6H9GWE4</accession>
<gene>
    <name evidence="1" type="ORF">NIES3804_31560</name>
</gene>
<dbReference type="EMBL" id="BJCI01000059">
    <property type="protein sequence ID" value="GCL51575.1"/>
    <property type="molecule type" value="Genomic_DNA"/>
</dbReference>
<dbReference type="AlphaFoldDB" id="A0A6H9GWE4"/>
<evidence type="ECO:0000313" key="1">
    <source>
        <dbReference type="EMBL" id="GCL51575.1"/>
    </source>
</evidence>